<accession>A0A9Q0ATW9</accession>
<feature type="compositionally biased region" description="Low complexity" evidence="1">
    <location>
        <begin position="325"/>
        <end position="346"/>
    </location>
</feature>
<feature type="compositionally biased region" description="Pro residues" evidence="1">
    <location>
        <begin position="1"/>
        <end position="12"/>
    </location>
</feature>
<feature type="compositionally biased region" description="Polar residues" evidence="1">
    <location>
        <begin position="114"/>
        <end position="126"/>
    </location>
</feature>
<feature type="region of interest" description="Disordered" evidence="1">
    <location>
        <begin position="1"/>
        <end position="197"/>
    </location>
</feature>
<evidence type="ECO:0000313" key="3">
    <source>
        <dbReference type="Proteomes" id="UP000829685"/>
    </source>
</evidence>
<feature type="compositionally biased region" description="Polar residues" evidence="1">
    <location>
        <begin position="146"/>
        <end position="166"/>
    </location>
</feature>
<feature type="compositionally biased region" description="Polar residues" evidence="1">
    <location>
        <begin position="274"/>
        <end position="291"/>
    </location>
</feature>
<proteinExistence type="predicted"/>
<feature type="compositionally biased region" description="Acidic residues" evidence="1">
    <location>
        <begin position="169"/>
        <end position="182"/>
    </location>
</feature>
<sequence>MIINLPQPPSNPDTPSEMPGTPTSTTTSLSALSTTAIKDGHRGHAHAIPGFGGQRGHQHNASTNSLEAERADRISRLAGLERVSTLRAPSGQQQQPPQPGHSSNSPQTTPTSTGFPSAQTQQQISALPNAPAYFDSHGQPTAAGTKMSTVGTASATGSFGGRTTTEGGDLGDDPTEVDEDTMSMDTDYRTMDVGSTSGVVDALDEDMTSRSVGGFEDRMSDDGTASLVGFGEGANSTVSGPIYHRRPLPGTVGATGAWGLERSSSGLSEAAVLRSQQLRDSGETPVSASAQTERRDARMMDGVSVDGGGHVGTADDDMFVDTTTSGPVPVQQQQQQQEPGPGSVGSTPREAAERILHERLDGGEGRLGGASPTLENTKGGVGLGKFYFEDKK</sequence>
<feature type="compositionally biased region" description="Low complexity" evidence="1">
    <location>
        <begin position="23"/>
        <end position="36"/>
    </location>
</feature>
<dbReference type="Proteomes" id="UP000829685">
    <property type="component" value="Unassembled WGS sequence"/>
</dbReference>
<feature type="compositionally biased region" description="Low complexity" evidence="1">
    <location>
        <begin position="89"/>
        <end position="113"/>
    </location>
</feature>
<feature type="region of interest" description="Disordered" evidence="1">
    <location>
        <begin position="264"/>
        <end position="383"/>
    </location>
</feature>
<dbReference type="EMBL" id="JAFIMR010000003">
    <property type="protein sequence ID" value="KAI1880444.1"/>
    <property type="molecule type" value="Genomic_DNA"/>
</dbReference>
<keyword evidence="3" id="KW-1185">Reference proteome</keyword>
<gene>
    <name evidence="2" type="ORF">JX265_002065</name>
</gene>
<feature type="compositionally biased region" description="Basic and acidic residues" evidence="1">
    <location>
        <begin position="350"/>
        <end position="364"/>
    </location>
</feature>
<name>A0A9Q0ATW9_9PEZI</name>
<dbReference type="AlphaFoldDB" id="A0A9Q0ATW9"/>
<organism evidence="2 3">
    <name type="scientific">Neoarthrinium moseri</name>
    <dbReference type="NCBI Taxonomy" id="1658444"/>
    <lineage>
        <taxon>Eukaryota</taxon>
        <taxon>Fungi</taxon>
        <taxon>Dikarya</taxon>
        <taxon>Ascomycota</taxon>
        <taxon>Pezizomycotina</taxon>
        <taxon>Sordariomycetes</taxon>
        <taxon>Xylariomycetidae</taxon>
        <taxon>Amphisphaeriales</taxon>
        <taxon>Apiosporaceae</taxon>
        <taxon>Neoarthrinium</taxon>
    </lineage>
</organism>
<comment type="caution">
    <text evidence="2">The sequence shown here is derived from an EMBL/GenBank/DDBJ whole genome shotgun (WGS) entry which is preliminary data.</text>
</comment>
<protein>
    <submittedName>
        <fullName evidence="2">Uncharacterized protein</fullName>
    </submittedName>
</protein>
<reference evidence="2" key="1">
    <citation type="submission" date="2021-03" db="EMBL/GenBank/DDBJ databases">
        <title>Revisited historic fungal species revealed as producer of novel bioactive compounds through whole genome sequencing and comparative genomics.</title>
        <authorList>
            <person name="Vignolle G.A."/>
            <person name="Hochenegger N."/>
            <person name="Mach R.L."/>
            <person name="Mach-Aigner A.R."/>
            <person name="Javad Rahimi M."/>
            <person name="Salim K.A."/>
            <person name="Chan C.M."/>
            <person name="Lim L.B.L."/>
            <person name="Cai F."/>
            <person name="Druzhinina I.S."/>
            <person name="U'Ren J.M."/>
            <person name="Derntl C."/>
        </authorList>
    </citation>
    <scope>NUCLEOTIDE SEQUENCE</scope>
    <source>
        <strain evidence="2">TUCIM 5799</strain>
    </source>
</reference>
<evidence type="ECO:0000256" key="1">
    <source>
        <dbReference type="SAM" id="MobiDB-lite"/>
    </source>
</evidence>
<evidence type="ECO:0000313" key="2">
    <source>
        <dbReference type="EMBL" id="KAI1880444.1"/>
    </source>
</evidence>